<dbReference type="GO" id="GO:0005886">
    <property type="term" value="C:plasma membrane"/>
    <property type="evidence" value="ECO:0007669"/>
    <property type="project" value="UniProtKB-SubCell"/>
</dbReference>
<name>A0A2M9D6M9_9MICO</name>
<dbReference type="AlphaFoldDB" id="A0A2M9D6M9"/>
<feature type="binding site" evidence="10">
    <location>
        <position position="76"/>
    </location>
    <ligand>
        <name>Na(+)</name>
        <dbReference type="ChEBI" id="CHEBI:29101"/>
        <note>structural</note>
    </ligand>
</feature>
<keyword evidence="10" id="KW-0479">Metal-binding</keyword>
<evidence type="ECO:0000313" key="12">
    <source>
        <dbReference type="Proteomes" id="UP000231742"/>
    </source>
</evidence>
<dbReference type="PANTHER" id="PTHR28259:SF1">
    <property type="entry name" value="FLUORIDE EXPORT PROTEIN 1-RELATED"/>
    <property type="match status" value="1"/>
</dbReference>
<evidence type="ECO:0000256" key="5">
    <source>
        <dbReference type="ARBA" id="ARBA00023136"/>
    </source>
</evidence>
<dbReference type="EMBL" id="PGFH01000001">
    <property type="protein sequence ID" value="PJJ81352.1"/>
    <property type="molecule type" value="Genomic_DNA"/>
</dbReference>
<feature type="transmembrane region" description="Helical" evidence="10">
    <location>
        <begin position="31"/>
        <end position="57"/>
    </location>
</feature>
<dbReference type="GO" id="GO:0046872">
    <property type="term" value="F:metal ion binding"/>
    <property type="evidence" value="ECO:0007669"/>
    <property type="project" value="UniProtKB-KW"/>
</dbReference>
<dbReference type="OrthoDB" id="4408652at2"/>
<dbReference type="GO" id="GO:0140114">
    <property type="term" value="P:cellular detoxification of fluoride"/>
    <property type="evidence" value="ECO:0007669"/>
    <property type="project" value="UniProtKB-UniRule"/>
</dbReference>
<comment type="caution">
    <text evidence="11">The sequence shown here is derived from an EMBL/GenBank/DDBJ whole genome shotgun (WGS) entry which is preliminary data.</text>
</comment>
<sequence>MIREIAAVAVGGALGTGMRFALDLAFTTDDGLFPISTLIANILGSFVLALVVAELWAPSPAWARAGLGAGLLGSFTTFSALAVAAVHLIGVDQWLPALIYVAATLVLGLAAAALGLRAGLARRSQPDLVNE</sequence>
<keyword evidence="10" id="KW-0406">Ion transport</keyword>
<keyword evidence="4 10" id="KW-1133">Transmembrane helix</keyword>
<feature type="transmembrane region" description="Helical" evidence="10">
    <location>
        <begin position="69"/>
        <end position="91"/>
    </location>
</feature>
<evidence type="ECO:0000256" key="9">
    <source>
        <dbReference type="ARBA" id="ARBA00049940"/>
    </source>
</evidence>
<evidence type="ECO:0000256" key="7">
    <source>
        <dbReference type="ARBA" id="ARBA00035120"/>
    </source>
</evidence>
<evidence type="ECO:0000256" key="2">
    <source>
        <dbReference type="ARBA" id="ARBA00022475"/>
    </source>
</evidence>
<evidence type="ECO:0000313" key="11">
    <source>
        <dbReference type="EMBL" id="PJJ81352.1"/>
    </source>
</evidence>
<comment type="function">
    <text evidence="9 10">Fluoride-specific ion channel. Important for reducing fluoride concentration in the cell, thus reducing its toxicity.</text>
</comment>
<keyword evidence="3 10" id="KW-0812">Transmembrane</keyword>
<comment type="activity regulation">
    <text evidence="10">Na(+) is not transported, but it plays an essential structural role and its presence is essential for fluoride channel function.</text>
</comment>
<dbReference type="RefSeq" id="WP_100388044.1">
    <property type="nucleotide sequence ID" value="NZ_BMZU01000001.1"/>
</dbReference>
<keyword evidence="5 10" id="KW-0472">Membrane</keyword>
<dbReference type="InterPro" id="IPR003691">
    <property type="entry name" value="FluC"/>
</dbReference>
<comment type="catalytic activity">
    <reaction evidence="8">
        <text>fluoride(in) = fluoride(out)</text>
        <dbReference type="Rhea" id="RHEA:76159"/>
        <dbReference type="ChEBI" id="CHEBI:17051"/>
    </reaction>
    <physiologicalReaction direction="left-to-right" evidence="8">
        <dbReference type="Rhea" id="RHEA:76160"/>
    </physiologicalReaction>
</comment>
<keyword evidence="12" id="KW-1185">Reference proteome</keyword>
<keyword evidence="10" id="KW-0915">Sodium</keyword>
<dbReference type="HAMAP" id="MF_00454">
    <property type="entry name" value="FluC"/>
    <property type="match status" value="1"/>
</dbReference>
<keyword evidence="6 10" id="KW-0407">Ion channel</keyword>
<gene>
    <name evidence="10" type="primary">fluC</name>
    <name evidence="10" type="synonym">crcB</name>
    <name evidence="11" type="ORF">CLV85_0525</name>
</gene>
<feature type="transmembrane region" description="Helical" evidence="10">
    <location>
        <begin position="97"/>
        <end position="116"/>
    </location>
</feature>
<keyword evidence="10" id="KW-0813">Transport</keyword>
<evidence type="ECO:0000256" key="1">
    <source>
        <dbReference type="ARBA" id="ARBA00004651"/>
    </source>
</evidence>
<dbReference type="Proteomes" id="UP000231742">
    <property type="component" value="Unassembled WGS sequence"/>
</dbReference>
<proteinExistence type="inferred from homology"/>
<protein>
    <recommendedName>
        <fullName evidence="10">Fluoride-specific ion channel FluC</fullName>
    </recommendedName>
</protein>
<evidence type="ECO:0000256" key="4">
    <source>
        <dbReference type="ARBA" id="ARBA00022989"/>
    </source>
</evidence>
<evidence type="ECO:0000256" key="3">
    <source>
        <dbReference type="ARBA" id="ARBA00022692"/>
    </source>
</evidence>
<organism evidence="11 12">
    <name type="scientific">Salinibacterium amurskyense</name>
    <dbReference type="NCBI Taxonomy" id="205941"/>
    <lineage>
        <taxon>Bacteria</taxon>
        <taxon>Bacillati</taxon>
        <taxon>Actinomycetota</taxon>
        <taxon>Actinomycetes</taxon>
        <taxon>Micrococcales</taxon>
        <taxon>Microbacteriaceae</taxon>
        <taxon>Salinibacterium</taxon>
    </lineage>
</organism>
<dbReference type="Pfam" id="PF02537">
    <property type="entry name" value="CRCB"/>
    <property type="match status" value="1"/>
</dbReference>
<dbReference type="PANTHER" id="PTHR28259">
    <property type="entry name" value="FLUORIDE EXPORT PROTEIN 1-RELATED"/>
    <property type="match status" value="1"/>
</dbReference>
<keyword evidence="2 10" id="KW-1003">Cell membrane</keyword>
<comment type="similarity">
    <text evidence="7 10">Belongs to the fluoride channel Fluc/FEX (TC 1.A.43) family.</text>
</comment>
<comment type="subcellular location">
    <subcellularLocation>
        <location evidence="1 10">Cell membrane</location>
        <topology evidence="1 10">Multi-pass membrane protein</topology>
    </subcellularLocation>
</comment>
<feature type="binding site" evidence="10">
    <location>
        <position position="73"/>
    </location>
    <ligand>
        <name>Na(+)</name>
        <dbReference type="ChEBI" id="CHEBI:29101"/>
        <note>structural</note>
    </ligand>
</feature>
<accession>A0A2M9D6M9</accession>
<reference evidence="11 12" key="1">
    <citation type="submission" date="2017-11" db="EMBL/GenBank/DDBJ databases">
        <title>Genomic Encyclopedia of Archaeal and Bacterial Type Strains, Phase II (KMG-II): From Individual Species to Whole Genera.</title>
        <authorList>
            <person name="Goeker M."/>
        </authorList>
    </citation>
    <scope>NUCLEOTIDE SEQUENCE [LARGE SCALE GENOMIC DNA]</scope>
    <source>
        <strain evidence="11 12">DSM 16400</strain>
    </source>
</reference>
<evidence type="ECO:0000256" key="8">
    <source>
        <dbReference type="ARBA" id="ARBA00035585"/>
    </source>
</evidence>
<evidence type="ECO:0000256" key="6">
    <source>
        <dbReference type="ARBA" id="ARBA00023303"/>
    </source>
</evidence>
<evidence type="ECO:0000256" key="10">
    <source>
        <dbReference type="HAMAP-Rule" id="MF_00454"/>
    </source>
</evidence>
<dbReference type="GO" id="GO:0062054">
    <property type="term" value="F:fluoride channel activity"/>
    <property type="evidence" value="ECO:0007669"/>
    <property type="project" value="UniProtKB-UniRule"/>
</dbReference>